<evidence type="ECO:0000256" key="5">
    <source>
        <dbReference type="RuleBase" id="RU362076"/>
    </source>
</evidence>
<organism evidence="8">
    <name type="scientific">Collimonas fungivorans</name>
    <dbReference type="NCBI Taxonomy" id="158899"/>
    <lineage>
        <taxon>Bacteria</taxon>
        <taxon>Pseudomonadati</taxon>
        <taxon>Pseudomonadota</taxon>
        <taxon>Betaproteobacteria</taxon>
        <taxon>Burkholderiales</taxon>
        <taxon>Oxalobacteraceae</taxon>
        <taxon>Collimonas</taxon>
    </lineage>
</organism>
<keyword evidence="3 5" id="KW-1005">Bacterial flagellum biogenesis</keyword>
<evidence type="ECO:0000256" key="1">
    <source>
        <dbReference type="ARBA" id="ARBA00010577"/>
    </source>
</evidence>
<dbReference type="Gene3D" id="2.30.30.910">
    <property type="match status" value="1"/>
</dbReference>
<dbReference type="EMBL" id="CP013232">
    <property type="protein sequence ID" value="AMO93932.1"/>
    <property type="molecule type" value="Genomic_DNA"/>
</dbReference>
<dbReference type="AlphaFoldDB" id="A0A127P7Y9"/>
<dbReference type="InterPro" id="IPR005648">
    <property type="entry name" value="FlgD"/>
</dbReference>
<evidence type="ECO:0000259" key="7">
    <source>
        <dbReference type="Pfam" id="PF13861"/>
    </source>
</evidence>
<name>A0A127P7Y9_9BURK</name>
<evidence type="ECO:0000313" key="8">
    <source>
        <dbReference type="EMBL" id="AMO93932.1"/>
    </source>
</evidence>
<reference evidence="8 9" key="1">
    <citation type="submission" date="2015-11" db="EMBL/GenBank/DDBJ databases">
        <title>Exploring the genomic traits of fungus-feeding bacterial genus Collimonas.</title>
        <authorList>
            <person name="Song C."/>
            <person name="Schmidt R."/>
            <person name="de Jager V."/>
            <person name="Krzyzanowska D."/>
            <person name="Jongedijk E."/>
            <person name="Cankar K."/>
            <person name="Beekwilder J."/>
            <person name="van Veen A."/>
            <person name="de Boer W."/>
            <person name="van Veen J.A."/>
            <person name="Garbeva P."/>
        </authorList>
    </citation>
    <scope>NUCLEOTIDE SEQUENCE [LARGE SCALE GENOMIC DNA]</scope>
    <source>
        <strain evidence="8 9">Ter6</strain>
    </source>
</reference>
<evidence type="ECO:0000256" key="4">
    <source>
        <dbReference type="ARBA" id="ARBA00024746"/>
    </source>
</evidence>
<comment type="similarity">
    <text evidence="1 5">Belongs to the FlgD family.</text>
</comment>
<sequence length="223" mass="22038">MAVSGAVSGVSTDNSAAGALAGAASSSSDQEQRFLKLLVTQLNNQDPLNPLDNAELTSQLAQMSTVSGIENLNSTLTSLVAQTGASQTLQAASLIGHTVLTPGSSVALKDSAATSFGLDMQGAADTVKVTITDAAGNTVRTIDVGALPQGTKTLSWDGKNDTGTAMGDGSYKISVAASVGGSAVAANTLTYSQVASVAQTASGVTLNLGAAGTAALSDVKQFL</sequence>
<dbReference type="Pfam" id="PF13861">
    <property type="entry name" value="FLgD_tudor"/>
    <property type="match status" value="1"/>
</dbReference>
<evidence type="ECO:0000259" key="6">
    <source>
        <dbReference type="Pfam" id="PF13860"/>
    </source>
</evidence>
<dbReference type="Proteomes" id="UP000072421">
    <property type="component" value="Chromosome"/>
</dbReference>
<dbReference type="Gene3D" id="2.60.40.4070">
    <property type="match status" value="1"/>
</dbReference>
<gene>
    <name evidence="8" type="primary">flgD</name>
    <name evidence="8" type="ORF">CFter6_1218</name>
</gene>
<dbReference type="Pfam" id="PF03963">
    <property type="entry name" value="FlgD"/>
    <property type="match status" value="1"/>
</dbReference>
<feature type="domain" description="FlgD Tudor-like" evidence="7">
    <location>
        <begin position="86"/>
        <end position="220"/>
    </location>
</feature>
<evidence type="ECO:0000256" key="2">
    <source>
        <dbReference type="ARBA" id="ARBA00016013"/>
    </source>
</evidence>
<evidence type="ECO:0000256" key="3">
    <source>
        <dbReference type="ARBA" id="ARBA00022795"/>
    </source>
</evidence>
<feature type="domain" description="FlgD/Vpr Ig-like" evidence="6">
    <location>
        <begin position="108"/>
        <end position="178"/>
    </location>
</feature>
<dbReference type="Pfam" id="PF13860">
    <property type="entry name" value="FlgD_ig"/>
    <property type="match status" value="1"/>
</dbReference>
<dbReference type="NCBIfam" id="NF005176">
    <property type="entry name" value="PRK06655.1-1"/>
    <property type="match status" value="1"/>
</dbReference>
<dbReference type="PATRIC" id="fig|158899.10.peg.1230"/>
<comment type="function">
    <text evidence="4 5">Required for flagellar hook formation. May act as a scaffolding protein.</text>
</comment>
<protein>
    <recommendedName>
        <fullName evidence="2 5">Basal-body rod modification protein FlgD</fullName>
    </recommendedName>
</protein>
<evidence type="ECO:0000313" key="9">
    <source>
        <dbReference type="Proteomes" id="UP000072421"/>
    </source>
</evidence>
<proteinExistence type="inferred from homology"/>
<accession>A0A127P7Y9</accession>
<dbReference type="InterPro" id="IPR025963">
    <property type="entry name" value="FLgD_Tudor"/>
</dbReference>
<dbReference type="GO" id="GO:0044781">
    <property type="term" value="P:bacterial-type flagellum organization"/>
    <property type="evidence" value="ECO:0007669"/>
    <property type="project" value="UniProtKB-UniRule"/>
</dbReference>
<dbReference type="InterPro" id="IPR025965">
    <property type="entry name" value="FlgD/Vpr_Ig-like"/>
</dbReference>
<dbReference type="RefSeq" id="WP_061539109.1">
    <property type="nucleotide sequence ID" value="NZ_CP013232.1"/>
</dbReference>
<dbReference type="OrthoDB" id="9785233at2"/>